<feature type="transmembrane region" description="Helical" evidence="1">
    <location>
        <begin position="90"/>
        <end position="110"/>
    </location>
</feature>
<sequence>VSQTAFYLISAIILGGALAMVTSRSLVRSVIWLVVSFVGVGALFLLLEAEFIAAVQILVYAGGIVVLFLFVIMLVNLNELQRVEYLHRQWLPAVLLVCVLLAELGFMMWAGTQGSEPPPPDQISAALRTVNGGNIETIGMTLYTDYILPFEVVSMLLLVAMIGAIYFAKKRV</sequence>
<dbReference type="Pfam" id="PF00499">
    <property type="entry name" value="Oxidored_q3"/>
    <property type="match status" value="1"/>
</dbReference>
<dbReference type="Gene3D" id="1.20.120.1200">
    <property type="entry name" value="NADH-ubiquinone/plastoquinone oxidoreductase chain 6, subunit NuoJ"/>
    <property type="match status" value="1"/>
</dbReference>
<proteinExistence type="predicted"/>
<dbReference type="PANTHER" id="PTHR33269:SF17">
    <property type="entry name" value="NADH-UBIQUINONE OXIDOREDUCTASE CHAIN 6"/>
    <property type="match status" value="1"/>
</dbReference>
<feature type="non-terminal residue" evidence="2">
    <location>
        <position position="1"/>
    </location>
</feature>
<dbReference type="InterPro" id="IPR042106">
    <property type="entry name" value="Nuo/plastoQ_OxRdtase_6_NuoJ"/>
</dbReference>
<evidence type="ECO:0000256" key="1">
    <source>
        <dbReference type="SAM" id="Phobius"/>
    </source>
</evidence>
<evidence type="ECO:0000313" key="2">
    <source>
        <dbReference type="EMBL" id="SUZ99980.1"/>
    </source>
</evidence>
<organism evidence="2">
    <name type="scientific">marine metagenome</name>
    <dbReference type="NCBI Taxonomy" id="408172"/>
    <lineage>
        <taxon>unclassified sequences</taxon>
        <taxon>metagenomes</taxon>
        <taxon>ecological metagenomes</taxon>
    </lineage>
</organism>
<evidence type="ECO:0008006" key="3">
    <source>
        <dbReference type="Google" id="ProtNLM"/>
    </source>
</evidence>
<dbReference type="AlphaFoldDB" id="A0A381S7E5"/>
<feature type="transmembrane region" description="Helical" evidence="1">
    <location>
        <begin position="30"/>
        <end position="47"/>
    </location>
</feature>
<dbReference type="EMBL" id="UINC01002756">
    <property type="protein sequence ID" value="SUZ99980.1"/>
    <property type="molecule type" value="Genomic_DNA"/>
</dbReference>
<feature type="transmembrane region" description="Helical" evidence="1">
    <location>
        <begin position="6"/>
        <end position="23"/>
    </location>
</feature>
<dbReference type="InterPro" id="IPR001457">
    <property type="entry name" value="NADH_UbQ/plastoQ_OxRdtase_su6"/>
</dbReference>
<gene>
    <name evidence="2" type="ORF">METZ01_LOCUS52834</name>
</gene>
<protein>
    <recommendedName>
        <fullName evidence="3">NADH-quinone oxidoreductase subunit J</fullName>
    </recommendedName>
</protein>
<feature type="transmembrane region" description="Helical" evidence="1">
    <location>
        <begin position="146"/>
        <end position="168"/>
    </location>
</feature>
<keyword evidence="1" id="KW-0472">Membrane</keyword>
<keyword evidence="1" id="KW-1133">Transmembrane helix</keyword>
<dbReference type="GO" id="GO:0008137">
    <property type="term" value="F:NADH dehydrogenase (ubiquinone) activity"/>
    <property type="evidence" value="ECO:0007669"/>
    <property type="project" value="InterPro"/>
</dbReference>
<reference evidence="2" key="1">
    <citation type="submission" date="2018-05" db="EMBL/GenBank/DDBJ databases">
        <authorList>
            <person name="Lanie J.A."/>
            <person name="Ng W.-L."/>
            <person name="Kazmierczak K.M."/>
            <person name="Andrzejewski T.M."/>
            <person name="Davidsen T.M."/>
            <person name="Wayne K.J."/>
            <person name="Tettelin H."/>
            <person name="Glass J.I."/>
            <person name="Rusch D."/>
            <person name="Podicherti R."/>
            <person name="Tsui H.-C.T."/>
            <person name="Winkler M.E."/>
        </authorList>
    </citation>
    <scope>NUCLEOTIDE SEQUENCE</scope>
</reference>
<name>A0A381S7E5_9ZZZZ</name>
<accession>A0A381S7E5</accession>
<dbReference type="PANTHER" id="PTHR33269">
    <property type="entry name" value="NADH-UBIQUINONE OXIDOREDUCTASE CHAIN 6"/>
    <property type="match status" value="1"/>
</dbReference>
<feature type="transmembrane region" description="Helical" evidence="1">
    <location>
        <begin position="53"/>
        <end position="78"/>
    </location>
</feature>
<keyword evidence="1" id="KW-0812">Transmembrane</keyword>